<protein>
    <recommendedName>
        <fullName evidence="3">Reverse transcriptase zinc-binding domain-containing protein</fullName>
    </recommendedName>
</protein>
<feature type="domain" description="Reverse transcriptase zinc-binding" evidence="3">
    <location>
        <begin position="66"/>
        <end position="109"/>
    </location>
</feature>
<feature type="non-terminal residue" evidence="4">
    <location>
        <position position="203"/>
    </location>
</feature>
<keyword evidence="2" id="KW-0732">Signal</keyword>
<sequence length="203" mass="22312">PVLGAADFLPLFAGAALVPTCKGDEGASVFCWVATSNIPAATCRRSSLRDLSGEERGRERHAEEQKGATPVGSNLEARGMSGNFSCKRCGQPESELHLFLHCPFARRVWDQVPALHTPKPEVITSLNGLLQQGLKVVTLPPIGLSEAALFPWIIWYLWSARNKLAFDEVMIMEWEVVTQAIKEAKAWQMAQQSKVSPTRKTLG</sequence>
<organism evidence="4 5">
    <name type="scientific">Brassica napus</name>
    <name type="common">Rape</name>
    <dbReference type="NCBI Taxonomy" id="3708"/>
    <lineage>
        <taxon>Eukaryota</taxon>
        <taxon>Viridiplantae</taxon>
        <taxon>Streptophyta</taxon>
        <taxon>Embryophyta</taxon>
        <taxon>Tracheophyta</taxon>
        <taxon>Spermatophyta</taxon>
        <taxon>Magnoliopsida</taxon>
        <taxon>eudicotyledons</taxon>
        <taxon>Gunneridae</taxon>
        <taxon>Pentapetalae</taxon>
        <taxon>rosids</taxon>
        <taxon>malvids</taxon>
        <taxon>Brassicales</taxon>
        <taxon>Brassicaceae</taxon>
        <taxon>Brassiceae</taxon>
        <taxon>Brassica</taxon>
    </lineage>
</organism>
<dbReference type="EMBL" id="JAGKQM010000007">
    <property type="protein sequence ID" value="KAH0919741.1"/>
    <property type="molecule type" value="Genomic_DNA"/>
</dbReference>
<accession>A0ABQ8CRN2</accession>
<feature type="compositionally biased region" description="Basic and acidic residues" evidence="1">
    <location>
        <begin position="49"/>
        <end position="66"/>
    </location>
</feature>
<feature type="signal peptide" evidence="2">
    <location>
        <begin position="1"/>
        <end position="23"/>
    </location>
</feature>
<evidence type="ECO:0000259" key="3">
    <source>
        <dbReference type="Pfam" id="PF13966"/>
    </source>
</evidence>
<gene>
    <name evidence="4" type="ORF">HID58_027401</name>
</gene>
<feature type="region of interest" description="Disordered" evidence="1">
    <location>
        <begin position="49"/>
        <end position="76"/>
    </location>
</feature>
<evidence type="ECO:0000313" key="5">
    <source>
        <dbReference type="Proteomes" id="UP000824890"/>
    </source>
</evidence>
<dbReference type="Proteomes" id="UP000824890">
    <property type="component" value="Unassembled WGS sequence"/>
</dbReference>
<dbReference type="Pfam" id="PF13966">
    <property type="entry name" value="zf-RVT"/>
    <property type="match status" value="1"/>
</dbReference>
<name>A0ABQ8CRN2_BRANA</name>
<comment type="caution">
    <text evidence="4">The sequence shown here is derived from an EMBL/GenBank/DDBJ whole genome shotgun (WGS) entry which is preliminary data.</text>
</comment>
<evidence type="ECO:0000313" key="4">
    <source>
        <dbReference type="EMBL" id="KAH0919741.1"/>
    </source>
</evidence>
<evidence type="ECO:0000256" key="2">
    <source>
        <dbReference type="SAM" id="SignalP"/>
    </source>
</evidence>
<evidence type="ECO:0000256" key="1">
    <source>
        <dbReference type="SAM" id="MobiDB-lite"/>
    </source>
</evidence>
<feature type="chain" id="PRO_5046853945" description="Reverse transcriptase zinc-binding domain-containing protein" evidence="2">
    <location>
        <begin position="24"/>
        <end position="203"/>
    </location>
</feature>
<dbReference type="InterPro" id="IPR026960">
    <property type="entry name" value="RVT-Znf"/>
</dbReference>
<feature type="non-terminal residue" evidence="4">
    <location>
        <position position="1"/>
    </location>
</feature>
<reference evidence="4 5" key="1">
    <citation type="submission" date="2021-05" db="EMBL/GenBank/DDBJ databases">
        <title>Genome Assembly of Synthetic Allotetraploid Brassica napus Reveals Homoeologous Exchanges between Subgenomes.</title>
        <authorList>
            <person name="Davis J.T."/>
        </authorList>
    </citation>
    <scope>NUCLEOTIDE SEQUENCE [LARGE SCALE GENOMIC DNA]</scope>
    <source>
        <strain evidence="5">cv. Da-Ae</strain>
        <tissue evidence="4">Seedling</tissue>
    </source>
</reference>
<proteinExistence type="predicted"/>
<keyword evidence="5" id="KW-1185">Reference proteome</keyword>